<accession>A0A914RGQ3</accession>
<dbReference type="WBParaSite" id="PEQ_0000549501-mRNA-1">
    <property type="protein sequence ID" value="PEQ_0000549501-mRNA-1"/>
    <property type="gene ID" value="PEQ_0000549501"/>
</dbReference>
<feature type="compositionally biased region" description="Basic residues" evidence="1">
    <location>
        <begin position="43"/>
        <end position="56"/>
    </location>
</feature>
<dbReference type="PANTHER" id="PTHR22754:SF32">
    <property type="entry name" value="DISCO-INTERACTING PROTEIN 2"/>
    <property type="match status" value="1"/>
</dbReference>
<feature type="region of interest" description="Disordered" evidence="1">
    <location>
        <begin position="1"/>
        <end position="59"/>
    </location>
</feature>
<evidence type="ECO:0000256" key="1">
    <source>
        <dbReference type="SAM" id="MobiDB-lite"/>
    </source>
</evidence>
<sequence length="143" mass="16187">MPTENVEQKKMATHSQTPHVKSSKNRRKSCMPTLYRVQNATGSRHHRHQSRPKKKPLHEYYNDDDAELEALHRYGTAQPKMVAAMVLDHSGRPAFSLTYGKLLSRATKVAYMLLTKFAPGSAGKDRVRLCKSGDRVALVSFIH</sequence>
<keyword evidence="2" id="KW-1185">Reference proteome</keyword>
<dbReference type="AlphaFoldDB" id="A0A914RGQ3"/>
<feature type="compositionally biased region" description="Basic and acidic residues" evidence="1">
    <location>
        <begin position="1"/>
        <end position="10"/>
    </location>
</feature>
<dbReference type="Proteomes" id="UP000887564">
    <property type="component" value="Unplaced"/>
</dbReference>
<name>A0A914RGQ3_PAREQ</name>
<protein>
    <submittedName>
        <fullName evidence="3">Uncharacterized protein</fullName>
    </submittedName>
</protein>
<proteinExistence type="predicted"/>
<organism evidence="2 3">
    <name type="scientific">Parascaris equorum</name>
    <name type="common">Equine roundworm</name>
    <dbReference type="NCBI Taxonomy" id="6256"/>
    <lineage>
        <taxon>Eukaryota</taxon>
        <taxon>Metazoa</taxon>
        <taxon>Ecdysozoa</taxon>
        <taxon>Nematoda</taxon>
        <taxon>Chromadorea</taxon>
        <taxon>Rhabditida</taxon>
        <taxon>Spirurina</taxon>
        <taxon>Ascaridomorpha</taxon>
        <taxon>Ascaridoidea</taxon>
        <taxon>Ascarididae</taxon>
        <taxon>Parascaris</taxon>
    </lineage>
</organism>
<evidence type="ECO:0000313" key="3">
    <source>
        <dbReference type="WBParaSite" id="PEQ_0000549501-mRNA-1"/>
    </source>
</evidence>
<dbReference type="PANTHER" id="PTHR22754">
    <property type="entry name" value="DISCO-INTERACTING PROTEIN 2 DIP2 -RELATED"/>
    <property type="match status" value="1"/>
</dbReference>
<reference evidence="3" key="1">
    <citation type="submission" date="2022-11" db="UniProtKB">
        <authorList>
            <consortium name="WormBaseParasite"/>
        </authorList>
    </citation>
    <scope>IDENTIFICATION</scope>
</reference>
<evidence type="ECO:0000313" key="2">
    <source>
        <dbReference type="Proteomes" id="UP000887564"/>
    </source>
</evidence>